<evidence type="ECO:0000256" key="1">
    <source>
        <dbReference type="ARBA" id="ARBA00004123"/>
    </source>
</evidence>
<keyword evidence="5 6" id="KW-0539">Nucleus</keyword>
<accession>A0A921RFZ1</accession>
<feature type="region of interest" description="Disordered" evidence="7">
    <location>
        <begin position="107"/>
        <end position="144"/>
    </location>
</feature>
<keyword evidence="3 6" id="KW-0805">Transcription regulation</keyword>
<reference evidence="9" key="1">
    <citation type="journal article" date="2019" name="BMC Genomics">
        <title>A new reference genome for Sorghum bicolor reveals high levels of sequence similarity between sweet and grain genotypes: implications for the genetics of sugar metabolism.</title>
        <authorList>
            <person name="Cooper E.A."/>
            <person name="Brenton Z.W."/>
            <person name="Flinn B.S."/>
            <person name="Jenkins J."/>
            <person name="Shu S."/>
            <person name="Flowers D."/>
            <person name="Luo F."/>
            <person name="Wang Y."/>
            <person name="Xia P."/>
            <person name="Barry K."/>
            <person name="Daum C."/>
            <person name="Lipzen A."/>
            <person name="Yoshinaga Y."/>
            <person name="Schmutz J."/>
            <person name="Saski C."/>
            <person name="Vermerris W."/>
            <person name="Kresovich S."/>
        </authorList>
    </citation>
    <scope>NUCLEOTIDE SEQUENCE</scope>
</reference>
<dbReference type="InterPro" id="IPR006458">
    <property type="entry name" value="Ovate_C"/>
</dbReference>
<evidence type="ECO:0000256" key="7">
    <source>
        <dbReference type="SAM" id="MobiDB-lite"/>
    </source>
</evidence>
<dbReference type="KEGG" id="sbi:8075578"/>
<gene>
    <name evidence="9" type="ORF">BDA96_03G319700</name>
</gene>
<name>A0A921RFZ1_SORBI</name>
<feature type="compositionally biased region" description="Basic and acidic residues" evidence="7">
    <location>
        <begin position="20"/>
        <end position="29"/>
    </location>
</feature>
<feature type="region of interest" description="Disordered" evidence="7">
    <location>
        <begin position="1"/>
        <end position="32"/>
    </location>
</feature>
<feature type="compositionally biased region" description="Basic residues" evidence="7">
    <location>
        <begin position="213"/>
        <end position="226"/>
    </location>
</feature>
<dbReference type="PANTHER" id="PTHR33057">
    <property type="entry name" value="TRANSCRIPTION REPRESSOR OFP7-RELATED"/>
    <property type="match status" value="1"/>
</dbReference>
<comment type="subcellular location">
    <subcellularLocation>
        <location evidence="1 6">Nucleus</location>
    </subcellularLocation>
</comment>
<dbReference type="EMBL" id="CM027682">
    <property type="protein sequence ID" value="KAG0539402.1"/>
    <property type="molecule type" value="Genomic_DNA"/>
</dbReference>
<dbReference type="PROSITE" id="PS51754">
    <property type="entry name" value="OVATE"/>
    <property type="match status" value="1"/>
</dbReference>
<dbReference type="InterPro" id="IPR038933">
    <property type="entry name" value="Ovate"/>
</dbReference>
<dbReference type="AlphaFoldDB" id="A0A921RFZ1"/>
<evidence type="ECO:0000259" key="8">
    <source>
        <dbReference type="PROSITE" id="PS51754"/>
    </source>
</evidence>
<evidence type="ECO:0000256" key="4">
    <source>
        <dbReference type="ARBA" id="ARBA00023163"/>
    </source>
</evidence>
<evidence type="ECO:0000256" key="3">
    <source>
        <dbReference type="ARBA" id="ARBA00023015"/>
    </source>
</evidence>
<keyword evidence="2 6" id="KW-0678">Repressor</keyword>
<dbReference type="PANTHER" id="PTHR33057:SF82">
    <property type="entry name" value="TRANSCRIPTION REPRESSOR OFP5"/>
    <property type="match status" value="1"/>
</dbReference>
<evidence type="ECO:0000313" key="9">
    <source>
        <dbReference type="EMBL" id="KAG0539402.1"/>
    </source>
</evidence>
<evidence type="ECO:0000256" key="6">
    <source>
        <dbReference type="RuleBase" id="RU367028"/>
    </source>
</evidence>
<dbReference type="Pfam" id="PF04844">
    <property type="entry name" value="Ovate"/>
    <property type="match status" value="1"/>
</dbReference>
<evidence type="ECO:0000313" key="10">
    <source>
        <dbReference type="Proteomes" id="UP000807115"/>
    </source>
</evidence>
<reference evidence="9" key="2">
    <citation type="submission" date="2020-10" db="EMBL/GenBank/DDBJ databases">
        <authorList>
            <person name="Cooper E.A."/>
            <person name="Brenton Z.W."/>
            <person name="Flinn B.S."/>
            <person name="Jenkins J."/>
            <person name="Shu S."/>
            <person name="Flowers D."/>
            <person name="Luo F."/>
            <person name="Wang Y."/>
            <person name="Xia P."/>
            <person name="Barry K."/>
            <person name="Daum C."/>
            <person name="Lipzen A."/>
            <person name="Yoshinaga Y."/>
            <person name="Schmutz J."/>
            <person name="Saski C."/>
            <person name="Vermerris W."/>
            <person name="Kresovich S."/>
        </authorList>
    </citation>
    <scope>NUCLEOTIDE SEQUENCE</scope>
</reference>
<comment type="caution">
    <text evidence="9">The sequence shown here is derived from an EMBL/GenBank/DDBJ whole genome shotgun (WGS) entry which is preliminary data.</text>
</comment>
<organism evidence="9 10">
    <name type="scientific">Sorghum bicolor</name>
    <name type="common">Sorghum</name>
    <name type="synonym">Sorghum vulgare</name>
    <dbReference type="NCBI Taxonomy" id="4558"/>
    <lineage>
        <taxon>Eukaryota</taxon>
        <taxon>Viridiplantae</taxon>
        <taxon>Streptophyta</taxon>
        <taxon>Embryophyta</taxon>
        <taxon>Tracheophyta</taxon>
        <taxon>Spermatophyta</taxon>
        <taxon>Magnoliopsida</taxon>
        <taxon>Liliopsida</taxon>
        <taxon>Poales</taxon>
        <taxon>Poaceae</taxon>
        <taxon>PACMAD clade</taxon>
        <taxon>Panicoideae</taxon>
        <taxon>Andropogonodae</taxon>
        <taxon>Andropogoneae</taxon>
        <taxon>Sorghinae</taxon>
        <taxon>Sorghum</taxon>
    </lineage>
</organism>
<evidence type="ECO:0000256" key="2">
    <source>
        <dbReference type="ARBA" id="ARBA00022491"/>
    </source>
</evidence>
<keyword evidence="4 6" id="KW-0804">Transcription</keyword>
<proteinExistence type="predicted"/>
<protein>
    <recommendedName>
        <fullName evidence="6">Transcription repressor</fullName>
    </recommendedName>
    <alternativeName>
        <fullName evidence="6">Ovate family protein</fullName>
    </alternativeName>
</protein>
<dbReference type="Proteomes" id="UP000807115">
    <property type="component" value="Chromosome 3"/>
</dbReference>
<comment type="function">
    <text evidence="6">Transcriptional repressor that regulates multiple aspects of plant growth and development.</text>
</comment>
<sequence length="354" mass="38087">MRWGLRSSKQQQRESLQPLEQERQPESKGKSKAIFSSFSPLAWLAKLTAKNGVAATKAVHATPAAKNATAQAATAFPSCFHKPTSPGTASASRSSLASSSSSAAEAEAAAGIIPPRRDDATGDTVAGIAPRRRSVGNDDTCSRTEAATARQQLYHRRHYSVGGDRDLRPPLGHLVSLSANPAAPPTPAPVRTLTPMLPPLPSSDTDEEEKRTTTRSRRRRRRRVVSGRRSFSSSSAKAPASGARMAGAVRVRSPRPSAAAAAVSELERFAVVRRTRDPQRAFRASMVEMIASKRMVGRPEELETLLACYLSLNADEHHDCIVKVFRQVWFELNNTNTSHATAAAAAVAAPPQRT</sequence>
<feature type="domain" description="OVATE" evidence="8">
    <location>
        <begin position="271"/>
        <end position="331"/>
    </location>
</feature>
<evidence type="ECO:0000256" key="5">
    <source>
        <dbReference type="ARBA" id="ARBA00023242"/>
    </source>
</evidence>
<dbReference type="OMA" id="CFHKPAS"/>
<dbReference type="OrthoDB" id="1928390at2759"/>
<feature type="region of interest" description="Disordered" evidence="7">
    <location>
        <begin position="161"/>
        <end position="250"/>
    </location>
</feature>
<dbReference type="Gramene" id="EES01480">
    <property type="protein sequence ID" value="EES01480"/>
    <property type="gene ID" value="SORBI_3003G296100"/>
</dbReference>
<dbReference type="GO" id="GO:0005634">
    <property type="term" value="C:nucleus"/>
    <property type="evidence" value="ECO:0007669"/>
    <property type="project" value="UniProtKB-SubCell"/>
</dbReference>
<dbReference type="NCBIfam" id="TIGR01568">
    <property type="entry name" value="A_thal_3678"/>
    <property type="match status" value="1"/>
</dbReference>
<dbReference type="GO" id="GO:0045892">
    <property type="term" value="P:negative regulation of DNA-templated transcription"/>
    <property type="evidence" value="ECO:0007669"/>
    <property type="project" value="UniProtKB-UniRule"/>
</dbReference>